<sequence length="246" mass="28109">MSDGMVKKLLCLGDSITKGIFSSNYLNLAQEMLQEADIKIINGGVNGDLSYTLNQRLESALEYAPDYITLLIGTNDILISSFDKIRNMAVKGKKLKKGYVTTKEAHIREVAMILSQIKKKSQIKVALFSIPILGEEINSLVNQRIFDYNEGLRHLAAQEDIVYLDLYTMQRNYLEKSPQIPGIIVNEDIYNQIYLAFMKHFFLRWSWDKISNRNKMQLTIEGVHLNSVSAEMAARLIYDFINKGDN</sequence>
<organism evidence="2 3">
    <name type="scientific">Dehalobacterium formicoaceticum</name>
    <dbReference type="NCBI Taxonomy" id="51515"/>
    <lineage>
        <taxon>Bacteria</taxon>
        <taxon>Bacillati</taxon>
        <taxon>Bacillota</taxon>
        <taxon>Clostridia</taxon>
        <taxon>Eubacteriales</taxon>
        <taxon>Peptococcaceae</taxon>
        <taxon>Dehalobacterium</taxon>
    </lineage>
</organism>
<dbReference type="Proteomes" id="UP001524944">
    <property type="component" value="Unassembled WGS sequence"/>
</dbReference>
<dbReference type="InterPro" id="IPR036514">
    <property type="entry name" value="SGNH_hydro_sf"/>
</dbReference>
<dbReference type="EMBL" id="JANPWE010000001">
    <property type="protein sequence ID" value="MCR6544184.1"/>
    <property type="molecule type" value="Genomic_DNA"/>
</dbReference>
<gene>
    <name evidence="2" type="ORF">NVS47_01425</name>
</gene>
<dbReference type="InterPro" id="IPR051532">
    <property type="entry name" value="Ester_Hydrolysis_Enzymes"/>
</dbReference>
<accession>A0ABT1XZY8</accession>
<dbReference type="RefSeq" id="WP_257911743.1">
    <property type="nucleotide sequence ID" value="NZ_JANPWE010000001.1"/>
</dbReference>
<proteinExistence type="predicted"/>
<dbReference type="Pfam" id="PF13472">
    <property type="entry name" value="Lipase_GDSL_2"/>
    <property type="match status" value="1"/>
</dbReference>
<name>A0ABT1XZY8_9FIRM</name>
<dbReference type="PANTHER" id="PTHR30383">
    <property type="entry name" value="THIOESTERASE 1/PROTEASE 1/LYSOPHOSPHOLIPASE L1"/>
    <property type="match status" value="1"/>
</dbReference>
<dbReference type="PANTHER" id="PTHR30383:SF5">
    <property type="entry name" value="SGNH HYDROLASE-TYPE ESTERASE DOMAIN-CONTAINING PROTEIN"/>
    <property type="match status" value="1"/>
</dbReference>
<dbReference type="InterPro" id="IPR013830">
    <property type="entry name" value="SGNH_hydro"/>
</dbReference>
<dbReference type="GO" id="GO:0016787">
    <property type="term" value="F:hydrolase activity"/>
    <property type="evidence" value="ECO:0007669"/>
    <property type="project" value="UniProtKB-KW"/>
</dbReference>
<comment type="caution">
    <text evidence="2">The sequence shown here is derived from an EMBL/GenBank/DDBJ whole genome shotgun (WGS) entry which is preliminary data.</text>
</comment>
<keyword evidence="2" id="KW-0378">Hydrolase</keyword>
<dbReference type="SUPFAM" id="SSF52266">
    <property type="entry name" value="SGNH hydrolase"/>
    <property type="match status" value="1"/>
</dbReference>
<evidence type="ECO:0000259" key="1">
    <source>
        <dbReference type="Pfam" id="PF13472"/>
    </source>
</evidence>
<evidence type="ECO:0000313" key="2">
    <source>
        <dbReference type="EMBL" id="MCR6544184.1"/>
    </source>
</evidence>
<protein>
    <submittedName>
        <fullName evidence="2">SGNH/GDSL hydrolase family protein</fullName>
    </submittedName>
</protein>
<reference evidence="2 3" key="1">
    <citation type="submission" date="2022-08" db="EMBL/GenBank/DDBJ databases">
        <title>Proteogenomics of the novel Dehalobacterium formicoaceticum strain EZ94 highlights a key role of methyltransferases during anaerobic dichloromethane degradation.</title>
        <authorList>
            <person name="Wasmund K."/>
        </authorList>
    </citation>
    <scope>NUCLEOTIDE SEQUENCE [LARGE SCALE GENOMIC DNA]</scope>
    <source>
        <strain evidence="2 3">EZ94</strain>
    </source>
</reference>
<dbReference type="Gene3D" id="3.40.50.1110">
    <property type="entry name" value="SGNH hydrolase"/>
    <property type="match status" value="1"/>
</dbReference>
<feature type="domain" description="SGNH hydrolase-type esterase" evidence="1">
    <location>
        <begin position="11"/>
        <end position="169"/>
    </location>
</feature>
<evidence type="ECO:0000313" key="3">
    <source>
        <dbReference type="Proteomes" id="UP001524944"/>
    </source>
</evidence>
<keyword evidence="3" id="KW-1185">Reference proteome</keyword>